<dbReference type="AlphaFoldDB" id="A0A6A5VWV9"/>
<gene>
    <name evidence="2" type="ORF">P154DRAFT_568161</name>
</gene>
<dbReference type="EMBL" id="ML977720">
    <property type="protein sequence ID" value="KAF1993208.1"/>
    <property type="molecule type" value="Genomic_DNA"/>
</dbReference>
<dbReference type="Proteomes" id="UP000799779">
    <property type="component" value="Unassembled WGS sequence"/>
</dbReference>
<feature type="region of interest" description="Disordered" evidence="1">
    <location>
        <begin position="48"/>
        <end position="187"/>
    </location>
</feature>
<accession>A0A6A5VWV9</accession>
<feature type="compositionally biased region" description="Low complexity" evidence="1">
    <location>
        <begin position="107"/>
        <end position="152"/>
    </location>
</feature>
<evidence type="ECO:0000313" key="2">
    <source>
        <dbReference type="EMBL" id="KAF1993208.1"/>
    </source>
</evidence>
<feature type="compositionally biased region" description="Polar residues" evidence="1">
    <location>
        <begin position="60"/>
        <end position="74"/>
    </location>
</feature>
<feature type="region of interest" description="Disordered" evidence="1">
    <location>
        <begin position="202"/>
        <end position="230"/>
    </location>
</feature>
<reference evidence="2" key="1">
    <citation type="journal article" date="2020" name="Stud. Mycol.">
        <title>101 Dothideomycetes genomes: a test case for predicting lifestyles and emergence of pathogens.</title>
        <authorList>
            <person name="Haridas S."/>
            <person name="Albert R."/>
            <person name="Binder M."/>
            <person name="Bloem J."/>
            <person name="Labutti K."/>
            <person name="Salamov A."/>
            <person name="Andreopoulos B."/>
            <person name="Baker S."/>
            <person name="Barry K."/>
            <person name="Bills G."/>
            <person name="Bluhm B."/>
            <person name="Cannon C."/>
            <person name="Castanera R."/>
            <person name="Culley D."/>
            <person name="Daum C."/>
            <person name="Ezra D."/>
            <person name="Gonzalez J."/>
            <person name="Henrissat B."/>
            <person name="Kuo A."/>
            <person name="Liang C."/>
            <person name="Lipzen A."/>
            <person name="Lutzoni F."/>
            <person name="Magnuson J."/>
            <person name="Mondo S."/>
            <person name="Nolan M."/>
            <person name="Ohm R."/>
            <person name="Pangilinan J."/>
            <person name="Park H.-J."/>
            <person name="Ramirez L."/>
            <person name="Alfaro M."/>
            <person name="Sun H."/>
            <person name="Tritt A."/>
            <person name="Yoshinaga Y."/>
            <person name="Zwiers L.-H."/>
            <person name="Turgeon B."/>
            <person name="Goodwin S."/>
            <person name="Spatafora J."/>
            <person name="Crous P."/>
            <person name="Grigoriev I."/>
        </authorList>
    </citation>
    <scope>NUCLEOTIDE SEQUENCE</scope>
    <source>
        <strain evidence="2">CBS 123094</strain>
    </source>
</reference>
<feature type="compositionally biased region" description="Polar residues" evidence="1">
    <location>
        <begin position="154"/>
        <end position="175"/>
    </location>
</feature>
<feature type="compositionally biased region" description="Pro residues" evidence="1">
    <location>
        <begin position="94"/>
        <end position="106"/>
    </location>
</feature>
<organism evidence="2 3">
    <name type="scientific">Amniculicola lignicola CBS 123094</name>
    <dbReference type="NCBI Taxonomy" id="1392246"/>
    <lineage>
        <taxon>Eukaryota</taxon>
        <taxon>Fungi</taxon>
        <taxon>Dikarya</taxon>
        <taxon>Ascomycota</taxon>
        <taxon>Pezizomycotina</taxon>
        <taxon>Dothideomycetes</taxon>
        <taxon>Pleosporomycetidae</taxon>
        <taxon>Pleosporales</taxon>
        <taxon>Amniculicolaceae</taxon>
        <taxon>Amniculicola</taxon>
    </lineage>
</organism>
<proteinExistence type="predicted"/>
<evidence type="ECO:0000256" key="1">
    <source>
        <dbReference type="SAM" id="MobiDB-lite"/>
    </source>
</evidence>
<name>A0A6A5VWV9_9PLEO</name>
<evidence type="ECO:0000313" key="3">
    <source>
        <dbReference type="Proteomes" id="UP000799779"/>
    </source>
</evidence>
<feature type="compositionally biased region" description="Basic and acidic residues" evidence="1">
    <location>
        <begin position="402"/>
        <end position="416"/>
    </location>
</feature>
<sequence length="647" mass="74385">MTLFVLKSTLWGVSITIFYEKPNIQTSSYPSPQPIFQVQLFQNMSSGYSPRRAHIPPKQAQCSGYSARYSTRHSTPFPPAGSTPINSSSSHTPTPIPQYPQYPPHPTISIPQYTPYPQAQYPQAQYPQAQYPQAQYPQAQYPQAQYPQAKYPHSYQSQEQHAPNPRDSQYSQCHNGEQCDSPERLTPREKIISYEDCGFEVEEVIDTEDEEDTEDEAEDAEDEEDAEDVEDADLKLESLNGFVRGQNPKGQIIMDEGGNLGSFQVNAIRQYDWIVVEYSAYCQFTTTYKGWIQGGKGVILEKFKTGDVRENGKIIKFLKDLKSKKKGAIPVWESTLETKIKDEDLINYVNSGDFNAKFGCSKNVYDMYVSWRNNRDMDRKKHQETTWWRKPLHIQNDPDTDPMLRAESESNSRGDSRSQGNCEKPATQSHIQPAQDPVDPETELLDNIQVEGPQPQYPIDCQYRYRWKDPKYPVLYGLKYTCKPPKCFLPHFTPGDDGDEAFTIEDGFQLGRYDKYSVSREDWALVEFKPFTKYVFQGKNLRSAGEVQSGKGIFYIGNGHPNEQGRDRTAFFTSEWYELQHCVKKPFNKEWTYNPTPTQAEVEQVAKDDQRFNGSVCCSQSILELYKSIKARMAYAETRLVTRARFL</sequence>
<feature type="compositionally biased region" description="Polar residues" evidence="1">
    <location>
        <begin position="417"/>
        <end position="432"/>
    </location>
</feature>
<protein>
    <submittedName>
        <fullName evidence="2">Uncharacterized protein</fullName>
    </submittedName>
</protein>
<keyword evidence="3" id="KW-1185">Reference proteome</keyword>
<feature type="region of interest" description="Disordered" evidence="1">
    <location>
        <begin position="390"/>
        <end position="439"/>
    </location>
</feature>